<dbReference type="Proteomes" id="UP001273589">
    <property type="component" value="Unassembled WGS sequence"/>
</dbReference>
<sequence length="123" mass="12666">MKADVHGPVPELRAKAADKGAPGGELTAEAGAAATRTRGSPPDGCERRAVAVGMRVHGEESYRPEPTPSVQGVFESAPKAVTVLHARAAAVAARTASVERPPGMPGARPALWSRNTRRSGHSA</sequence>
<comment type="caution">
    <text evidence="2">The sequence shown here is derived from an EMBL/GenBank/DDBJ whole genome shotgun (WGS) entry which is preliminary data.</text>
</comment>
<evidence type="ECO:0000256" key="1">
    <source>
        <dbReference type="SAM" id="MobiDB-lite"/>
    </source>
</evidence>
<gene>
    <name evidence="2" type="ORF">PV367_27480</name>
</gene>
<protein>
    <submittedName>
        <fullName evidence="2">Uncharacterized protein</fullName>
    </submittedName>
</protein>
<evidence type="ECO:0000313" key="2">
    <source>
        <dbReference type="EMBL" id="MDX3133439.1"/>
    </source>
</evidence>
<feature type="region of interest" description="Disordered" evidence="1">
    <location>
        <begin position="1"/>
        <end position="46"/>
    </location>
</feature>
<dbReference type="RefSeq" id="WP_319695053.1">
    <property type="nucleotide sequence ID" value="NZ_JARAWN010000207.1"/>
</dbReference>
<name>A0AAJ2UNZ2_9ACTN</name>
<organism evidence="2 3">
    <name type="scientific">Streptomyces europaeiscabiei</name>
    <dbReference type="NCBI Taxonomy" id="146819"/>
    <lineage>
        <taxon>Bacteria</taxon>
        <taxon>Bacillati</taxon>
        <taxon>Actinomycetota</taxon>
        <taxon>Actinomycetes</taxon>
        <taxon>Kitasatosporales</taxon>
        <taxon>Streptomycetaceae</taxon>
        <taxon>Streptomyces</taxon>
    </lineage>
</organism>
<dbReference type="AlphaFoldDB" id="A0AAJ2UNZ2"/>
<feature type="region of interest" description="Disordered" evidence="1">
    <location>
        <begin position="95"/>
        <end position="123"/>
    </location>
</feature>
<reference evidence="2" key="1">
    <citation type="journal article" date="2023" name="Microb. Genom.">
        <title>Mesoterricola silvestris gen. nov., sp. nov., Mesoterricola sediminis sp. nov., Geothrix oryzae sp. nov., Geothrix edaphica sp. nov., Geothrix rubra sp. nov., and Geothrix limicola sp. nov., six novel members of Acidobacteriota isolated from soils.</title>
        <authorList>
            <person name="Weisberg A.J."/>
            <person name="Pearce E."/>
            <person name="Kramer C.G."/>
            <person name="Chang J.H."/>
            <person name="Clarke C.R."/>
        </authorList>
    </citation>
    <scope>NUCLEOTIDE SEQUENCE</scope>
    <source>
        <strain evidence="2">ND06-05F</strain>
    </source>
</reference>
<dbReference type="EMBL" id="JARAWN010000207">
    <property type="protein sequence ID" value="MDX3133439.1"/>
    <property type="molecule type" value="Genomic_DNA"/>
</dbReference>
<accession>A0AAJ2UNZ2</accession>
<proteinExistence type="predicted"/>
<evidence type="ECO:0000313" key="3">
    <source>
        <dbReference type="Proteomes" id="UP001273589"/>
    </source>
</evidence>
<feature type="compositionally biased region" description="Low complexity" evidence="1">
    <location>
        <begin position="24"/>
        <end position="39"/>
    </location>
</feature>